<name>A0A5K8AJD6_9BACT</name>
<dbReference type="CDD" id="cd00077">
    <property type="entry name" value="HDc"/>
    <property type="match status" value="1"/>
</dbReference>
<evidence type="ECO:0000259" key="1">
    <source>
        <dbReference type="PROSITE" id="PS51831"/>
    </source>
</evidence>
<dbReference type="PROSITE" id="PS51831">
    <property type="entry name" value="HD"/>
    <property type="match status" value="1"/>
</dbReference>
<dbReference type="InterPro" id="IPR006675">
    <property type="entry name" value="HDIG_dom"/>
</dbReference>
<evidence type="ECO:0000313" key="3">
    <source>
        <dbReference type="Proteomes" id="UP000422108"/>
    </source>
</evidence>
<dbReference type="Proteomes" id="UP000422108">
    <property type="component" value="Chromosome"/>
</dbReference>
<keyword evidence="2" id="KW-0378">Hydrolase</keyword>
<dbReference type="SUPFAM" id="SSF109604">
    <property type="entry name" value="HD-domain/PDEase-like"/>
    <property type="match status" value="1"/>
</dbReference>
<dbReference type="AlphaFoldDB" id="A0A5K8AJD6"/>
<dbReference type="InterPro" id="IPR006674">
    <property type="entry name" value="HD_domain"/>
</dbReference>
<proteinExistence type="predicted"/>
<protein>
    <submittedName>
        <fullName evidence="2">Metal-dependent phosphohydrolase</fullName>
    </submittedName>
</protein>
<dbReference type="EMBL" id="AP021879">
    <property type="protein sequence ID" value="BBO92815.1"/>
    <property type="molecule type" value="Genomic_DNA"/>
</dbReference>
<evidence type="ECO:0000313" key="2">
    <source>
        <dbReference type="EMBL" id="BBO92815.1"/>
    </source>
</evidence>
<dbReference type="GO" id="GO:0016787">
    <property type="term" value="F:hydrolase activity"/>
    <property type="evidence" value="ECO:0007669"/>
    <property type="project" value="UniProtKB-KW"/>
</dbReference>
<feature type="domain" description="HD" evidence="1">
    <location>
        <begin position="52"/>
        <end position="172"/>
    </location>
</feature>
<keyword evidence="3" id="KW-1185">Reference proteome</keyword>
<gene>
    <name evidence="2" type="ORF">DSCOOX_59950</name>
</gene>
<reference evidence="2 3" key="1">
    <citation type="submission" date="2019-11" db="EMBL/GenBank/DDBJ databases">
        <title>Comparative genomics of hydrocarbon-degrading Desulfosarcina strains.</title>
        <authorList>
            <person name="Watanabe M."/>
            <person name="Kojima H."/>
            <person name="Fukui M."/>
        </authorList>
    </citation>
    <scope>NUCLEOTIDE SEQUENCE [LARGE SCALE GENOMIC DNA]</scope>
    <source>
        <strain evidence="3">oXyS1</strain>
    </source>
</reference>
<sequence length="283" mass="32525">MKNIDRQDTTPKTAAKKMNLDSLLSNLKKWFDAYICRFDGDDAELRKNIDLKADHTRHVCKNIKNIANSLSLARSYQDLIIAETAALLHDIGRFEQYQRYRTFADQKSEDHAALGVRIIRENRLLEGFDPGSADVILQAVACHNRLALPRQAGARSLLILKLLRDADKVDIWRVVTGYYRNTSDSRNKAVELDLPDSDEYSEAVCQSLLRGELVRMTDLRTLNDFKLLQIGWIYDINFRRTFELVKENKYLEAIHDQLPQQIPEIDAAFARARAYLEQGINGV</sequence>
<dbReference type="NCBIfam" id="TIGR00277">
    <property type="entry name" value="HDIG"/>
    <property type="match status" value="1"/>
</dbReference>
<organism evidence="2 3">
    <name type="scientific">Desulfosarcina ovata subsp. ovata</name>
    <dbReference type="NCBI Taxonomy" id="2752305"/>
    <lineage>
        <taxon>Bacteria</taxon>
        <taxon>Pseudomonadati</taxon>
        <taxon>Thermodesulfobacteriota</taxon>
        <taxon>Desulfobacteria</taxon>
        <taxon>Desulfobacterales</taxon>
        <taxon>Desulfosarcinaceae</taxon>
        <taxon>Desulfosarcina</taxon>
    </lineage>
</organism>
<accession>A0A5K8AJD6</accession>
<dbReference type="InterPro" id="IPR003607">
    <property type="entry name" value="HD/PDEase_dom"/>
</dbReference>
<dbReference type="Gene3D" id="1.10.3210.10">
    <property type="entry name" value="Hypothetical protein af1432"/>
    <property type="match status" value="1"/>
</dbReference>
<dbReference type="Pfam" id="PF01966">
    <property type="entry name" value="HD"/>
    <property type="match status" value="1"/>
</dbReference>
<dbReference type="RefSeq" id="WP_155313506.1">
    <property type="nucleotide sequence ID" value="NZ_AP021879.1"/>
</dbReference>